<dbReference type="PROSITE" id="PS51140">
    <property type="entry name" value="CUE"/>
    <property type="match status" value="1"/>
</dbReference>
<dbReference type="AlphaFoldDB" id="A0A834YJV7"/>
<feature type="region of interest" description="Disordered" evidence="1">
    <location>
        <begin position="52"/>
        <end position="74"/>
    </location>
</feature>
<dbReference type="InterPro" id="IPR003892">
    <property type="entry name" value="CUE"/>
</dbReference>
<accession>A0A834YJV7</accession>
<organism evidence="3 4">
    <name type="scientific">Tetracentron sinense</name>
    <name type="common">Spur-leaf</name>
    <dbReference type="NCBI Taxonomy" id="13715"/>
    <lineage>
        <taxon>Eukaryota</taxon>
        <taxon>Viridiplantae</taxon>
        <taxon>Streptophyta</taxon>
        <taxon>Embryophyta</taxon>
        <taxon>Tracheophyta</taxon>
        <taxon>Spermatophyta</taxon>
        <taxon>Magnoliopsida</taxon>
        <taxon>Trochodendrales</taxon>
        <taxon>Trochodendraceae</taxon>
        <taxon>Tetracentron</taxon>
    </lineage>
</organism>
<evidence type="ECO:0000256" key="1">
    <source>
        <dbReference type="SAM" id="MobiDB-lite"/>
    </source>
</evidence>
<name>A0A834YJV7_TETSI</name>
<dbReference type="InterPro" id="IPR009060">
    <property type="entry name" value="UBA-like_sf"/>
</dbReference>
<sequence length="358" mass="38722">MGFNSVYQSLLEVFPQVDVCVLKAVAIEHSKDADSAVEFILLEVLPSMSVSQEAPHSLRENRDVKDPSVGGDLENQTFSRHQEVVEEANAGPPSKQISVASEDANDTDHTNDALYGNTTCMAKALACSSVSNLHCANDHYGQLCLDTDTEELISLAKHQEISVTDGSNQVSNVASSSLIQEDTFVTGLFIDVPHADFQDLNGLVASDSNSTICREIHQDQSCLDCSSFETENSLDTIRLFASSVNEETPNTAECGLLSEKDSGSLGSACEKPGISGSSKITSEQKVFVTEMLDVRDKSTLATIVNQSGRFCRTDLLEDTIRDAKNNKFASRKHLDVDNAFSVVQPAQEGVSFLALSQQ</sequence>
<dbReference type="PANTHER" id="PTHR48459">
    <property type="entry name" value="CUE DOMAIN-CONTAINING PROTEIN"/>
    <property type="match status" value="1"/>
</dbReference>
<proteinExistence type="predicted"/>
<protein>
    <recommendedName>
        <fullName evidence="2">CUE domain-containing protein</fullName>
    </recommendedName>
</protein>
<evidence type="ECO:0000313" key="4">
    <source>
        <dbReference type="Proteomes" id="UP000655225"/>
    </source>
</evidence>
<comment type="caution">
    <text evidence="3">The sequence shown here is derived from an EMBL/GenBank/DDBJ whole genome shotgun (WGS) entry which is preliminary data.</text>
</comment>
<evidence type="ECO:0000313" key="3">
    <source>
        <dbReference type="EMBL" id="KAF8387998.1"/>
    </source>
</evidence>
<reference evidence="3 4" key="1">
    <citation type="submission" date="2020-04" db="EMBL/GenBank/DDBJ databases">
        <title>Plant Genome Project.</title>
        <authorList>
            <person name="Zhang R.-G."/>
        </authorList>
    </citation>
    <scope>NUCLEOTIDE SEQUENCE [LARGE SCALE GENOMIC DNA]</scope>
    <source>
        <strain evidence="3">YNK0</strain>
        <tissue evidence="3">Leaf</tissue>
    </source>
</reference>
<evidence type="ECO:0000259" key="2">
    <source>
        <dbReference type="PROSITE" id="PS51140"/>
    </source>
</evidence>
<keyword evidence="4" id="KW-1185">Reference proteome</keyword>
<dbReference type="GO" id="GO:0043130">
    <property type="term" value="F:ubiquitin binding"/>
    <property type="evidence" value="ECO:0007669"/>
    <property type="project" value="InterPro"/>
</dbReference>
<dbReference type="SUPFAM" id="SSF46934">
    <property type="entry name" value="UBA-like"/>
    <property type="match status" value="1"/>
</dbReference>
<dbReference type="EMBL" id="JABCRI010000020">
    <property type="protein sequence ID" value="KAF8387998.1"/>
    <property type="molecule type" value="Genomic_DNA"/>
</dbReference>
<feature type="compositionally biased region" description="Basic and acidic residues" evidence="1">
    <location>
        <begin position="56"/>
        <end position="66"/>
    </location>
</feature>
<feature type="domain" description="CUE" evidence="2">
    <location>
        <begin position="2"/>
        <end position="44"/>
    </location>
</feature>
<dbReference type="OrthoDB" id="620544at2759"/>
<dbReference type="CDD" id="cd14279">
    <property type="entry name" value="CUE"/>
    <property type="match status" value="1"/>
</dbReference>
<gene>
    <name evidence="3" type="ORF">HHK36_026664</name>
</gene>
<dbReference type="Proteomes" id="UP000655225">
    <property type="component" value="Unassembled WGS sequence"/>
</dbReference>
<dbReference type="PANTHER" id="PTHR48459:SF1">
    <property type="entry name" value="CUE DOMAIN-CONTAINING PROTEIN"/>
    <property type="match status" value="1"/>
</dbReference>